<organism evidence="1 2">
    <name type="scientific">Tenacibaculum adriaticum</name>
    <dbReference type="NCBI Taxonomy" id="413713"/>
    <lineage>
        <taxon>Bacteria</taxon>
        <taxon>Pseudomonadati</taxon>
        <taxon>Bacteroidota</taxon>
        <taxon>Flavobacteriia</taxon>
        <taxon>Flavobacteriales</taxon>
        <taxon>Flavobacteriaceae</taxon>
        <taxon>Tenacibaculum</taxon>
    </lineage>
</organism>
<sequence length="346" mass="37824">MRRKPNSTNMLKRKSLAIVLIAICQLTIIAQEKKFSLSGSIDAYHKTNINAPYETAPGSSFANLPGFALGMANVIVSYEGKKAGFVADLVFGPRGTDAIFASPMYSDTGNIVNQLYAYLNISESVKLTLGNFNTFLGYEVISPIGNFNYSTSYLFSYGPFSHTGLKADFTLSDDWSLMLAVMNPTDATELNPNGKYAMGAQIGYSDQFLNFLYDNGGFEIDYTGGFDITKNFFLGINAAYFNNDDLNIGFGGLALYPQYSINEDFILGLRAEYFKQDTSVDFDPIGTGISESSVFVATLSGNYIVGDLTIIPELRLDSSSDDFFLDNDATPQSSLASFLVAAVYKF</sequence>
<dbReference type="Pfam" id="PF07642">
    <property type="entry name" value="BBP2"/>
    <property type="match status" value="1"/>
</dbReference>
<name>A0A5S5DM87_9FLAO</name>
<dbReference type="EMBL" id="VNIA01000005">
    <property type="protein sequence ID" value="TYP97043.1"/>
    <property type="molecule type" value="Genomic_DNA"/>
</dbReference>
<dbReference type="InterPro" id="IPR011486">
    <property type="entry name" value="BBP2"/>
</dbReference>
<gene>
    <name evidence="1" type="ORF">C7447_10556</name>
</gene>
<accession>A0A5S5DM87</accession>
<comment type="caution">
    <text evidence="1">The sequence shown here is derived from an EMBL/GenBank/DDBJ whole genome shotgun (WGS) entry which is preliminary data.</text>
</comment>
<dbReference type="SUPFAM" id="SSF56935">
    <property type="entry name" value="Porins"/>
    <property type="match status" value="1"/>
</dbReference>
<reference evidence="1 2" key="1">
    <citation type="submission" date="2019-07" db="EMBL/GenBank/DDBJ databases">
        <title>Genomic Encyclopedia of Type Strains, Phase IV (KMG-IV): sequencing the most valuable type-strain genomes for metagenomic binning, comparative biology and taxonomic classification.</title>
        <authorList>
            <person name="Goeker M."/>
        </authorList>
    </citation>
    <scope>NUCLEOTIDE SEQUENCE [LARGE SCALE GENOMIC DNA]</scope>
    <source>
        <strain evidence="1 2">DSM 18961</strain>
    </source>
</reference>
<evidence type="ECO:0000313" key="2">
    <source>
        <dbReference type="Proteomes" id="UP000323136"/>
    </source>
</evidence>
<proteinExistence type="predicted"/>
<dbReference type="Proteomes" id="UP000323136">
    <property type="component" value="Unassembled WGS sequence"/>
</dbReference>
<evidence type="ECO:0000313" key="1">
    <source>
        <dbReference type="EMBL" id="TYP97043.1"/>
    </source>
</evidence>
<dbReference type="AlphaFoldDB" id="A0A5S5DM87"/>
<dbReference type="OrthoDB" id="1114561at2"/>
<protein>
    <submittedName>
        <fullName evidence="1">Putative OmpL-like beta-barrel porin-2</fullName>
    </submittedName>
</protein>
<keyword evidence="2" id="KW-1185">Reference proteome</keyword>